<dbReference type="Gene3D" id="3.40.30.10">
    <property type="entry name" value="Glutaredoxin"/>
    <property type="match status" value="1"/>
</dbReference>
<name>A0ABV2TAF7_9BACT</name>
<proteinExistence type="predicted"/>
<dbReference type="EMBL" id="JBEXAC010000002">
    <property type="protein sequence ID" value="MET6999637.1"/>
    <property type="molecule type" value="Genomic_DNA"/>
</dbReference>
<dbReference type="CDD" id="cd02947">
    <property type="entry name" value="TRX_family"/>
    <property type="match status" value="1"/>
</dbReference>
<dbReference type="Proteomes" id="UP001549749">
    <property type="component" value="Unassembled WGS sequence"/>
</dbReference>
<reference evidence="3 4" key="1">
    <citation type="submission" date="2024-06" db="EMBL/GenBank/DDBJ databases">
        <title>Chitinophaga defluvii sp. nov., isolated from municipal sewage.</title>
        <authorList>
            <person name="Zhang L."/>
        </authorList>
    </citation>
    <scope>NUCLEOTIDE SEQUENCE [LARGE SCALE GENOMIC DNA]</scope>
    <source>
        <strain evidence="3 4">H8</strain>
    </source>
</reference>
<feature type="chain" id="PRO_5047143849" evidence="1">
    <location>
        <begin position="21"/>
        <end position="167"/>
    </location>
</feature>
<dbReference type="InterPro" id="IPR036249">
    <property type="entry name" value="Thioredoxin-like_sf"/>
</dbReference>
<sequence>MRLKTLLLGGALLLTSLSWAQTSKTDKVIKGRIEMKTFMNDQDLAWFYHGVNSYTPNDKMVDYIKSNRGKYNIIALIGTWDETSRQLLPKLYKTMILASSEEQIMVWGADEKLQTDAPTDYKLKKVPTFIIMKDGKEEGRLVGESKETIESEVARLLLKMNRKEKGE</sequence>
<evidence type="ECO:0000259" key="2">
    <source>
        <dbReference type="Pfam" id="PF00085"/>
    </source>
</evidence>
<keyword evidence="4" id="KW-1185">Reference proteome</keyword>
<keyword evidence="1" id="KW-0732">Signal</keyword>
<evidence type="ECO:0000313" key="4">
    <source>
        <dbReference type="Proteomes" id="UP001549749"/>
    </source>
</evidence>
<dbReference type="Pfam" id="PF00085">
    <property type="entry name" value="Thioredoxin"/>
    <property type="match status" value="1"/>
</dbReference>
<gene>
    <name evidence="3" type="ORF">ABR189_19770</name>
</gene>
<evidence type="ECO:0000256" key="1">
    <source>
        <dbReference type="SAM" id="SignalP"/>
    </source>
</evidence>
<feature type="domain" description="Thioredoxin" evidence="2">
    <location>
        <begin position="73"/>
        <end position="153"/>
    </location>
</feature>
<organism evidence="3 4">
    <name type="scientific">Chitinophaga defluvii</name>
    <dbReference type="NCBI Taxonomy" id="3163343"/>
    <lineage>
        <taxon>Bacteria</taxon>
        <taxon>Pseudomonadati</taxon>
        <taxon>Bacteroidota</taxon>
        <taxon>Chitinophagia</taxon>
        <taxon>Chitinophagales</taxon>
        <taxon>Chitinophagaceae</taxon>
        <taxon>Chitinophaga</taxon>
    </lineage>
</organism>
<protein>
    <submittedName>
        <fullName evidence="3">Thioredoxin family protein</fullName>
    </submittedName>
</protein>
<feature type="signal peptide" evidence="1">
    <location>
        <begin position="1"/>
        <end position="20"/>
    </location>
</feature>
<dbReference type="InterPro" id="IPR013766">
    <property type="entry name" value="Thioredoxin_domain"/>
</dbReference>
<dbReference type="SUPFAM" id="SSF52833">
    <property type="entry name" value="Thioredoxin-like"/>
    <property type="match status" value="1"/>
</dbReference>
<evidence type="ECO:0000313" key="3">
    <source>
        <dbReference type="EMBL" id="MET6999637.1"/>
    </source>
</evidence>
<dbReference type="RefSeq" id="WP_354662201.1">
    <property type="nucleotide sequence ID" value="NZ_JBEXAC010000002.1"/>
</dbReference>
<accession>A0ABV2TAF7</accession>
<comment type="caution">
    <text evidence="3">The sequence shown here is derived from an EMBL/GenBank/DDBJ whole genome shotgun (WGS) entry which is preliminary data.</text>
</comment>